<keyword evidence="3" id="KW-1185">Reference proteome</keyword>
<feature type="transmembrane region" description="Helical" evidence="1">
    <location>
        <begin position="185"/>
        <end position="204"/>
    </location>
</feature>
<evidence type="ECO:0000313" key="2">
    <source>
        <dbReference type="EMBL" id="KRL07981.1"/>
    </source>
</evidence>
<keyword evidence="1" id="KW-0812">Transmembrane</keyword>
<sequence length="300" mass="34964">MKDIFKGVKKLMMSVNLSEFIEYIKANFLGRSRWYNEKKLKSEQKTAIYNVVICTCLLLLFTPIITNNNIGKSIVYIISFIFITLFIMEQRKSKKYSINNNNQNLLRYIDRYNQKVVIDKLRDEDYNVKVIKPLINEIVAISHPKNSNAGKVLSLASPLGITTLIGKMIYSFIDKLGKDSVLNTMLFLSIFLFIVSIVLLLYIISENINNKIPMTYILMILRGINISAYSLKTNYYLRRSVLEKISEENKKKLEDLTKVLDTYMSSEKDISKERKNMSEEEKKLFKEIKNKLEADNKKDL</sequence>
<dbReference type="PATRIC" id="fig|1423759.3.peg.1107"/>
<reference evidence="2 3" key="1">
    <citation type="journal article" date="2015" name="Genome Announc.">
        <title>Expanding the biotechnology potential of lactobacilli through comparative genomics of 213 strains and associated genera.</title>
        <authorList>
            <person name="Sun Z."/>
            <person name="Harris H.M."/>
            <person name="McCann A."/>
            <person name="Guo C."/>
            <person name="Argimon S."/>
            <person name="Zhang W."/>
            <person name="Yang X."/>
            <person name="Jeffery I.B."/>
            <person name="Cooney J.C."/>
            <person name="Kagawa T.F."/>
            <person name="Liu W."/>
            <person name="Song Y."/>
            <person name="Salvetti E."/>
            <person name="Wrobel A."/>
            <person name="Rasinkangas P."/>
            <person name="Parkhill J."/>
            <person name="Rea M.C."/>
            <person name="O'Sullivan O."/>
            <person name="Ritari J."/>
            <person name="Douillard F.P."/>
            <person name="Paul Ross R."/>
            <person name="Yang R."/>
            <person name="Briner A.E."/>
            <person name="Felis G.E."/>
            <person name="de Vos W.M."/>
            <person name="Barrangou R."/>
            <person name="Klaenhammer T.R."/>
            <person name="Caufield P.W."/>
            <person name="Cui Y."/>
            <person name="Zhang H."/>
            <person name="O'Toole P.W."/>
        </authorList>
    </citation>
    <scope>NUCLEOTIDE SEQUENCE [LARGE SCALE GENOMIC DNA]</scope>
    <source>
        <strain evidence="2 3">DSM 19519</strain>
    </source>
</reference>
<feature type="transmembrane region" description="Helical" evidence="1">
    <location>
        <begin position="70"/>
        <end position="88"/>
    </location>
</feature>
<gene>
    <name evidence="2" type="ORF">FC92_GL001050</name>
</gene>
<evidence type="ECO:0000313" key="3">
    <source>
        <dbReference type="Proteomes" id="UP000051448"/>
    </source>
</evidence>
<dbReference type="AlphaFoldDB" id="A0A0R1MIX4"/>
<feature type="transmembrane region" description="Helical" evidence="1">
    <location>
        <begin position="152"/>
        <end position="173"/>
    </location>
</feature>
<dbReference type="EMBL" id="AZDX01000003">
    <property type="protein sequence ID" value="KRL07981.1"/>
    <property type="molecule type" value="Genomic_DNA"/>
</dbReference>
<keyword evidence="1" id="KW-0472">Membrane</keyword>
<evidence type="ECO:0000256" key="1">
    <source>
        <dbReference type="SAM" id="Phobius"/>
    </source>
</evidence>
<dbReference type="Proteomes" id="UP000051448">
    <property type="component" value="Unassembled WGS sequence"/>
</dbReference>
<accession>A0A0R1MIX4</accession>
<keyword evidence="1" id="KW-1133">Transmembrane helix</keyword>
<comment type="caution">
    <text evidence="2">The sequence shown here is derived from an EMBL/GenBank/DDBJ whole genome shotgun (WGS) entry which is preliminary data.</text>
</comment>
<protein>
    <submittedName>
        <fullName evidence="2">Uncharacterized protein</fullName>
    </submittedName>
</protein>
<organism evidence="2 3">
    <name type="scientific">Liquorilactobacillus hordei DSM 19519</name>
    <dbReference type="NCBI Taxonomy" id="1423759"/>
    <lineage>
        <taxon>Bacteria</taxon>
        <taxon>Bacillati</taxon>
        <taxon>Bacillota</taxon>
        <taxon>Bacilli</taxon>
        <taxon>Lactobacillales</taxon>
        <taxon>Lactobacillaceae</taxon>
        <taxon>Liquorilactobacillus</taxon>
    </lineage>
</organism>
<feature type="transmembrane region" description="Helical" evidence="1">
    <location>
        <begin position="47"/>
        <end position="64"/>
    </location>
</feature>
<proteinExistence type="predicted"/>
<name>A0A0R1MIX4_9LACO</name>